<dbReference type="EMBL" id="QRVJ01000054">
    <property type="protein sequence ID" value="RGS29930.1"/>
    <property type="molecule type" value="Genomic_DNA"/>
</dbReference>
<protein>
    <recommendedName>
        <fullName evidence="6">Carboxypeptidase regulatory-like domain-containing protein</fullName>
    </recommendedName>
</protein>
<evidence type="ECO:0000313" key="4">
    <source>
        <dbReference type="Proteomes" id="UP000061809"/>
    </source>
</evidence>
<name>A0A0P0GDZ1_9BACE</name>
<evidence type="ECO:0008006" key="6">
    <source>
        <dbReference type="Google" id="ProtNLM"/>
    </source>
</evidence>
<dbReference type="SUPFAM" id="SSF49464">
    <property type="entry name" value="Carboxypeptidase regulatory domain-like"/>
    <property type="match status" value="2"/>
</dbReference>
<dbReference type="AlphaFoldDB" id="A0A0P0GDZ1"/>
<dbReference type="Proteomes" id="UP000061809">
    <property type="component" value="Chromosome"/>
</dbReference>
<evidence type="ECO:0000313" key="2">
    <source>
        <dbReference type="EMBL" id="ALJ58148.1"/>
    </source>
</evidence>
<dbReference type="Gene3D" id="2.60.40.1120">
    <property type="entry name" value="Carboxypeptidase-like, regulatory domain"/>
    <property type="match status" value="2"/>
</dbReference>
<feature type="chain" id="PRO_5035997263" description="Carboxypeptidase regulatory-like domain-containing protein" evidence="1">
    <location>
        <begin position="28"/>
        <end position="697"/>
    </location>
</feature>
<organism evidence="2 4">
    <name type="scientific">Bacteroides cellulosilyticus</name>
    <dbReference type="NCBI Taxonomy" id="246787"/>
    <lineage>
        <taxon>Bacteria</taxon>
        <taxon>Pseudomonadati</taxon>
        <taxon>Bacteroidota</taxon>
        <taxon>Bacteroidia</taxon>
        <taxon>Bacteroidales</taxon>
        <taxon>Bacteroidaceae</taxon>
        <taxon>Bacteroides</taxon>
    </lineage>
</organism>
<dbReference type="InterPro" id="IPR008969">
    <property type="entry name" value="CarboxyPept-like_regulatory"/>
</dbReference>
<dbReference type="PROSITE" id="PS51257">
    <property type="entry name" value="PROKAR_LIPOPROTEIN"/>
    <property type="match status" value="1"/>
</dbReference>
<keyword evidence="1" id="KW-0732">Signal</keyword>
<dbReference type="RefSeq" id="WP_029428525.1">
    <property type="nucleotide sequence ID" value="NZ_JADNAL010000055.1"/>
</dbReference>
<dbReference type="Proteomes" id="UP000283341">
    <property type="component" value="Unassembled WGS sequence"/>
</dbReference>
<reference evidence="2 4" key="1">
    <citation type="journal article" date="2015" name="Science">
        <title>Genetic determinants of in vivo fitness and diet responsiveness in multiple human gut Bacteroides.</title>
        <authorList>
            <person name="Wu M."/>
            <person name="McNulty N.P."/>
            <person name="Rodionov D.A."/>
            <person name="Khoroshkin M.S."/>
            <person name="Griffin N.W."/>
            <person name="Cheng J."/>
            <person name="Latreille P."/>
            <person name="Kerstetter R.A."/>
            <person name="Terrapon N."/>
            <person name="Henrissat B."/>
            <person name="Osterman A.L."/>
            <person name="Gordon J.I."/>
        </authorList>
    </citation>
    <scope>NUCLEOTIDE SEQUENCE [LARGE SCALE GENOMIC DNA]</scope>
    <source>
        <strain evidence="2 4">WH2</strain>
    </source>
</reference>
<evidence type="ECO:0000256" key="1">
    <source>
        <dbReference type="SAM" id="SignalP"/>
    </source>
</evidence>
<evidence type="ECO:0000313" key="3">
    <source>
        <dbReference type="EMBL" id="RGS29930.1"/>
    </source>
</evidence>
<proteinExistence type="predicted"/>
<gene>
    <name evidence="2" type="ORF">BcellWH2_00886</name>
    <name evidence="3" type="ORF">DWX97_26830</name>
</gene>
<reference evidence="3 5" key="2">
    <citation type="submission" date="2018-08" db="EMBL/GenBank/DDBJ databases">
        <title>A genome reference for cultivated species of the human gut microbiota.</title>
        <authorList>
            <person name="Zou Y."/>
            <person name="Xue W."/>
            <person name="Luo G."/>
        </authorList>
    </citation>
    <scope>NUCLEOTIDE SEQUENCE [LARGE SCALE GENOMIC DNA]</scope>
    <source>
        <strain evidence="3 5">AF22-3AC</strain>
    </source>
</reference>
<dbReference type="EMBL" id="CP012801">
    <property type="protein sequence ID" value="ALJ58148.1"/>
    <property type="molecule type" value="Genomic_DNA"/>
</dbReference>
<dbReference type="PATRIC" id="fig|246787.4.peg.915"/>
<evidence type="ECO:0000313" key="5">
    <source>
        <dbReference type="Proteomes" id="UP000283341"/>
    </source>
</evidence>
<accession>A0A0P0GDZ1</accession>
<dbReference type="KEGG" id="bcel:BcellWH2_00886"/>
<sequence>MKKKSLFGINVKLALMLVAICGMFASCYEKEELTTEAPSTVKPVYKITGVVSNASTGEPLSGAKVNGATTATDGTYALDATEGLNVLTVTKDDYKTVTTSVYVEKIENGKTAVYTVNAAMYPGYDTPTYKTVKYTIKGTATDESGAAVKLSSVVIPGCTIAVVNNTFTVEGVQPGTYYAVLKAEGYKNAYATIAVAPVAAEEGEGDQIVTSTVAVLMQKEETAKVSKYYVCGFVTNEKDAAVPDATVKVEVGEFKADLTTDNRGYFNIEVAAEHITPTTLAIITVSKAGYVAQAKATVVKLVETGATSVTSIEVVLKAESSDIPDEDPSKGGEQTIEVPVDKAEPTKVEDIKEPEVKADIEKVAEELGIEDITKIDIPVVKVEEALVVELVSTEAVIDETTGETTQETKTVADQITLPANTQVYYVGGQAQAIKLTRDIQTEKATAAVRTYEGQPSGTVFSQPLEVKFQAPVTVTVEPDYVLGVLYQNEKTGVWSADANNYAEYDMTSGTFVGKINHFSKFRFGFESAIVPVDSVKLDAEIINKPCYTGSAAAVVTVKGNYMGGTAYDGNTPALAVETALSGMNAETKSYVTMLLKNMILKDNANIAPKNSYSKTALSVDISVPAYKQIDNFSMVRKQVRRSYTVHVIDKNKKTTDVTVVVKKIISTTLTANYAIGHTHGHGNGEDLNAGGGIIDFE</sequence>
<feature type="signal peptide" evidence="1">
    <location>
        <begin position="1"/>
        <end position="27"/>
    </location>
</feature>